<protein>
    <recommendedName>
        <fullName evidence="8">HTH APSES-type domain-containing protein</fullName>
    </recommendedName>
</protein>
<dbReference type="GO" id="GO:0043565">
    <property type="term" value="F:sequence-specific DNA binding"/>
    <property type="evidence" value="ECO:0007669"/>
    <property type="project" value="TreeGrafter"/>
</dbReference>
<evidence type="ECO:0000256" key="3">
    <source>
        <dbReference type="ARBA" id="ARBA00023015"/>
    </source>
</evidence>
<keyword evidence="10" id="KW-1185">Reference proteome</keyword>
<feature type="compositionally biased region" description="Low complexity" evidence="7">
    <location>
        <begin position="117"/>
        <end position="131"/>
    </location>
</feature>
<evidence type="ECO:0000256" key="4">
    <source>
        <dbReference type="ARBA" id="ARBA00023125"/>
    </source>
</evidence>
<keyword evidence="2" id="KW-0749">Sporulation</keyword>
<feature type="compositionally biased region" description="Low complexity" evidence="7">
    <location>
        <begin position="172"/>
        <end position="187"/>
    </location>
</feature>
<feature type="compositionally biased region" description="Polar residues" evidence="7">
    <location>
        <begin position="226"/>
        <end position="236"/>
    </location>
</feature>
<feature type="region of interest" description="Disordered" evidence="7">
    <location>
        <begin position="367"/>
        <end position="411"/>
    </location>
</feature>
<feature type="compositionally biased region" description="Polar residues" evidence="7">
    <location>
        <begin position="734"/>
        <end position="748"/>
    </location>
</feature>
<dbReference type="GO" id="GO:0003700">
    <property type="term" value="F:DNA-binding transcription factor activity"/>
    <property type="evidence" value="ECO:0007669"/>
    <property type="project" value="TreeGrafter"/>
</dbReference>
<dbReference type="STRING" id="1051890.A0A3N4MC28"/>
<keyword evidence="6" id="KW-0183">Conidiation</keyword>
<proteinExistence type="inferred from homology"/>
<reference evidence="9 10" key="1">
    <citation type="journal article" date="2018" name="Nat. Ecol. Evol.">
        <title>Pezizomycetes genomes reveal the molecular basis of ectomycorrhizal truffle lifestyle.</title>
        <authorList>
            <person name="Murat C."/>
            <person name="Payen T."/>
            <person name="Noel B."/>
            <person name="Kuo A."/>
            <person name="Morin E."/>
            <person name="Chen J."/>
            <person name="Kohler A."/>
            <person name="Krizsan K."/>
            <person name="Balestrini R."/>
            <person name="Da Silva C."/>
            <person name="Montanini B."/>
            <person name="Hainaut M."/>
            <person name="Levati E."/>
            <person name="Barry K.W."/>
            <person name="Belfiori B."/>
            <person name="Cichocki N."/>
            <person name="Clum A."/>
            <person name="Dockter R.B."/>
            <person name="Fauchery L."/>
            <person name="Guy J."/>
            <person name="Iotti M."/>
            <person name="Le Tacon F."/>
            <person name="Lindquist E.A."/>
            <person name="Lipzen A."/>
            <person name="Malagnac F."/>
            <person name="Mello A."/>
            <person name="Molinier V."/>
            <person name="Miyauchi S."/>
            <person name="Poulain J."/>
            <person name="Riccioni C."/>
            <person name="Rubini A."/>
            <person name="Sitrit Y."/>
            <person name="Splivallo R."/>
            <person name="Traeger S."/>
            <person name="Wang M."/>
            <person name="Zifcakova L."/>
            <person name="Wipf D."/>
            <person name="Zambonelli A."/>
            <person name="Paolocci F."/>
            <person name="Nowrousian M."/>
            <person name="Ottonello S."/>
            <person name="Baldrian P."/>
            <person name="Spatafora J.W."/>
            <person name="Henrissat B."/>
            <person name="Nagy L.G."/>
            <person name="Aury J.M."/>
            <person name="Wincker P."/>
            <person name="Grigoriev I.V."/>
            <person name="Bonfante P."/>
            <person name="Martin F.M."/>
        </authorList>
    </citation>
    <scope>NUCLEOTIDE SEQUENCE [LARGE SCALE GENOMIC DNA]</scope>
    <source>
        <strain evidence="9 10">ATCC MYA-4762</strain>
    </source>
</reference>
<keyword evidence="3" id="KW-0805">Transcription regulation</keyword>
<dbReference type="InterPro" id="IPR018004">
    <property type="entry name" value="KilA/APSES_HTH"/>
</dbReference>
<feature type="region of interest" description="Disordered" evidence="7">
    <location>
        <begin position="493"/>
        <end position="831"/>
    </location>
</feature>
<dbReference type="GO" id="GO:0048315">
    <property type="term" value="P:conidium formation"/>
    <property type="evidence" value="ECO:0007669"/>
    <property type="project" value="UniProtKB-KW"/>
</dbReference>
<dbReference type="AlphaFoldDB" id="A0A3N4MC28"/>
<feature type="compositionally biased region" description="Polar residues" evidence="7">
    <location>
        <begin position="132"/>
        <end position="141"/>
    </location>
</feature>
<dbReference type="InterPro" id="IPR029790">
    <property type="entry name" value="EFG1/Phd1/StuA"/>
</dbReference>
<dbReference type="SMART" id="SM01252">
    <property type="entry name" value="KilA-N"/>
    <property type="match status" value="1"/>
</dbReference>
<keyword evidence="4" id="KW-0238">DNA-binding</keyword>
<evidence type="ECO:0000256" key="6">
    <source>
        <dbReference type="ARBA" id="ARBA00023321"/>
    </source>
</evidence>
<dbReference type="InParanoid" id="A0A3N4MC28"/>
<evidence type="ECO:0000313" key="10">
    <source>
        <dbReference type="Proteomes" id="UP000267821"/>
    </source>
</evidence>
<dbReference type="InterPro" id="IPR036887">
    <property type="entry name" value="HTH_APSES_sf"/>
</dbReference>
<feature type="compositionally biased region" description="Low complexity" evidence="7">
    <location>
        <begin position="380"/>
        <end position="391"/>
    </location>
</feature>
<feature type="compositionally biased region" description="Polar residues" evidence="7">
    <location>
        <begin position="714"/>
        <end position="724"/>
    </location>
</feature>
<feature type="region of interest" description="Disordered" evidence="7">
    <location>
        <begin position="1"/>
        <end position="239"/>
    </location>
</feature>
<organism evidence="9 10">
    <name type="scientific">Terfezia boudieri ATCC MYA-4762</name>
    <dbReference type="NCBI Taxonomy" id="1051890"/>
    <lineage>
        <taxon>Eukaryota</taxon>
        <taxon>Fungi</taxon>
        <taxon>Dikarya</taxon>
        <taxon>Ascomycota</taxon>
        <taxon>Pezizomycotina</taxon>
        <taxon>Pezizomycetes</taxon>
        <taxon>Pezizales</taxon>
        <taxon>Pezizaceae</taxon>
        <taxon>Terfezia</taxon>
    </lineage>
</organism>
<feature type="compositionally biased region" description="Polar residues" evidence="7">
    <location>
        <begin position="493"/>
        <end position="519"/>
    </location>
</feature>
<dbReference type="GO" id="GO:0005634">
    <property type="term" value="C:nucleus"/>
    <property type="evidence" value="ECO:0007669"/>
    <property type="project" value="TreeGrafter"/>
</dbReference>
<dbReference type="Proteomes" id="UP000267821">
    <property type="component" value="Unassembled WGS sequence"/>
</dbReference>
<dbReference type="SUPFAM" id="SSF54616">
    <property type="entry name" value="DNA-binding domain of Mlu1-box binding protein MBP1"/>
    <property type="match status" value="1"/>
</dbReference>
<feature type="compositionally biased region" description="Polar residues" evidence="7">
    <location>
        <begin position="812"/>
        <end position="825"/>
    </location>
</feature>
<feature type="compositionally biased region" description="Polar residues" evidence="7">
    <location>
        <begin position="30"/>
        <end position="49"/>
    </location>
</feature>
<dbReference type="Pfam" id="PF04383">
    <property type="entry name" value="KilA-N"/>
    <property type="match status" value="1"/>
</dbReference>
<dbReference type="GO" id="GO:0030435">
    <property type="term" value="P:sporulation resulting in formation of a cellular spore"/>
    <property type="evidence" value="ECO:0007669"/>
    <property type="project" value="UniProtKB-KW"/>
</dbReference>
<feature type="compositionally biased region" description="Polar residues" evidence="7">
    <location>
        <begin position="601"/>
        <end position="610"/>
    </location>
</feature>
<name>A0A3N4MC28_9PEZI</name>
<dbReference type="FunFam" id="3.10.260.10:FF:000003">
    <property type="entry name" value="Ascospore maturation 1 protein"/>
    <property type="match status" value="1"/>
</dbReference>
<dbReference type="EMBL" id="ML121527">
    <property type="protein sequence ID" value="RPB29591.1"/>
    <property type="molecule type" value="Genomic_DNA"/>
</dbReference>
<feature type="compositionally biased region" description="Basic and acidic residues" evidence="7">
    <location>
        <begin position="750"/>
        <end position="780"/>
    </location>
</feature>
<dbReference type="Gene3D" id="3.10.260.10">
    <property type="entry name" value="Transcription regulator HTH, APSES-type DNA-binding domain"/>
    <property type="match status" value="1"/>
</dbReference>
<feature type="compositionally biased region" description="Polar residues" evidence="7">
    <location>
        <begin position="657"/>
        <end position="679"/>
    </location>
</feature>
<keyword evidence="5" id="KW-0804">Transcription</keyword>
<feature type="compositionally biased region" description="Low complexity" evidence="7">
    <location>
        <begin position="547"/>
        <end position="562"/>
    </location>
</feature>
<dbReference type="GO" id="GO:0045944">
    <property type="term" value="P:positive regulation of transcription by RNA polymerase II"/>
    <property type="evidence" value="ECO:0007669"/>
    <property type="project" value="TreeGrafter"/>
</dbReference>
<evidence type="ECO:0000256" key="2">
    <source>
        <dbReference type="ARBA" id="ARBA00022969"/>
    </source>
</evidence>
<evidence type="ECO:0000256" key="7">
    <source>
        <dbReference type="SAM" id="MobiDB-lite"/>
    </source>
</evidence>
<feature type="compositionally biased region" description="Low complexity" evidence="7">
    <location>
        <begin position="16"/>
        <end position="29"/>
    </location>
</feature>
<feature type="compositionally biased region" description="Acidic residues" evidence="7">
    <location>
        <begin position="579"/>
        <end position="593"/>
    </location>
</feature>
<dbReference type="OrthoDB" id="5407653at2759"/>
<feature type="compositionally biased region" description="Low complexity" evidence="7">
    <location>
        <begin position="56"/>
        <end position="68"/>
    </location>
</feature>
<feature type="domain" description="HTH APSES-type" evidence="8">
    <location>
        <begin position="244"/>
        <end position="350"/>
    </location>
</feature>
<dbReference type="PANTHER" id="PTHR47792:SF1">
    <property type="entry name" value="PROTEIN SOK2-RELATED"/>
    <property type="match status" value="1"/>
</dbReference>
<evidence type="ECO:0000256" key="1">
    <source>
        <dbReference type="ARBA" id="ARBA00007247"/>
    </source>
</evidence>
<dbReference type="InterPro" id="IPR003163">
    <property type="entry name" value="Tscrpt_reg_HTH_APSES-type"/>
</dbReference>
<evidence type="ECO:0000313" key="9">
    <source>
        <dbReference type="EMBL" id="RPB29591.1"/>
    </source>
</evidence>
<feature type="compositionally biased region" description="Polar residues" evidence="7">
    <location>
        <begin position="621"/>
        <end position="648"/>
    </location>
</feature>
<sequence>MSSDKPPSLPIPTPPANSTSSSPRTGGTSILNGTAPNPGTRIGVQNSSKVKADLGQSSNPNSAMQSSSHVLPHPNMSSQPHNQYSSSPHNSNPTGQYGYGSDYGNHSYAVGVPLDFPSQHHMSQPQQPSPQTATSGNNLSHYQPHPSHMQPYPTPHGHQPYPFHFPQSNGVSSPSGQQGMPMPGQMGILPLPATSGMTPAPSPLTSVPPSGPQTSPQGGGPGGFNGQHSFDTTGQVAPQGMKPRVTATLWEDEGSLCFQVEAKGVCVARREDNHMINGTKLLNVAGMTRGRRDGILKSEKVRHVVKIGPMHLKGVWIPFERALDFANKEKITELLYPLFVHNIGALLYHPTNTTRTNAVMAAHNRKTFDNSQPPMRRDSQLLPSSQHPLSHGMSPLGHLPSHSNLAPHPQMRPEMSRAVSYPIPTPPSSASSINMNGSDNFHWNQPNMMPNSGSAPLAIDTVINSSRSMPTTPATTPPGNSLQQLQQYSAPSNFNEARSSPLYASQGQSMPQSTVSQSGGMARFCPPLPQSGYTMSQPRDNMPPPTSRVSNASRPSSSQNNADGQVKDESGIEEQQGGLEDEEGDNQEEEADHEPEHEYDSNVNQYSGVNNRGYFPPGDTPNLSPDMTGSPNHQGPGTPNRSLYSTPNVGVPRNLDNGGSTPRTATGGQTWVPQSSGYSTPPRGTPNTSGVRGPPPQRNIYSSIISDGADRSVEATNGNTTESYGQHGMGVPVTPNQTQTFGSMNGSNKRIREMDDQEAHGSRPSSRGDEDRGAGDEMGLKRRKTISNGSGQPAPAANMATSNFENRDAAARTTQLNRARSTTANPRRGGR</sequence>
<dbReference type="PANTHER" id="PTHR47792">
    <property type="entry name" value="PROTEIN SOK2-RELATED"/>
    <property type="match status" value="1"/>
</dbReference>
<accession>A0A3N4MC28</accession>
<evidence type="ECO:0000259" key="8">
    <source>
        <dbReference type="PROSITE" id="PS51299"/>
    </source>
</evidence>
<feature type="compositionally biased region" description="Polar residues" evidence="7">
    <location>
        <begin position="75"/>
        <end position="95"/>
    </location>
</feature>
<evidence type="ECO:0000256" key="5">
    <source>
        <dbReference type="ARBA" id="ARBA00023163"/>
    </source>
</evidence>
<comment type="similarity">
    <text evidence="1">Belongs to the EFG1/PHD1/stuA family.</text>
</comment>
<dbReference type="PROSITE" id="PS51299">
    <property type="entry name" value="HTH_APSES"/>
    <property type="match status" value="1"/>
</dbReference>
<gene>
    <name evidence="9" type="ORF">L211DRAFT_27994</name>
</gene>